<dbReference type="InterPro" id="IPR024983">
    <property type="entry name" value="CHAT_dom"/>
</dbReference>
<feature type="domain" description="CHAT" evidence="1">
    <location>
        <begin position="651"/>
        <end position="958"/>
    </location>
</feature>
<comment type="caution">
    <text evidence="2">The sequence shown here is derived from an EMBL/GenBank/DDBJ whole genome shotgun (WGS) entry which is preliminary data.</text>
</comment>
<reference evidence="2 3" key="1">
    <citation type="submission" date="2020-02" db="EMBL/GenBank/DDBJ databases">
        <title>Comparative genomics of the hypocrealean fungal genus Beauvera.</title>
        <authorList>
            <person name="Showalter D.N."/>
            <person name="Bushley K.E."/>
            <person name="Rehner S.A."/>
        </authorList>
    </citation>
    <scope>NUCLEOTIDE SEQUENCE [LARGE SCALE GENOMIC DNA]</scope>
    <source>
        <strain evidence="2 3">ARSEF4384</strain>
    </source>
</reference>
<dbReference type="Pfam" id="PF12770">
    <property type="entry name" value="CHAT"/>
    <property type="match status" value="1"/>
</dbReference>
<dbReference type="PANTHER" id="PTHR19959">
    <property type="entry name" value="KINESIN LIGHT CHAIN"/>
    <property type="match status" value="1"/>
</dbReference>
<organism evidence="2 3">
    <name type="scientific">Beauveria asiatica</name>
    <dbReference type="NCBI Taxonomy" id="1069075"/>
    <lineage>
        <taxon>Eukaryota</taxon>
        <taxon>Fungi</taxon>
        <taxon>Dikarya</taxon>
        <taxon>Ascomycota</taxon>
        <taxon>Pezizomycotina</taxon>
        <taxon>Sordariomycetes</taxon>
        <taxon>Hypocreomycetidae</taxon>
        <taxon>Hypocreales</taxon>
        <taxon>Cordycipitaceae</taxon>
        <taxon>Beauveria</taxon>
    </lineage>
</organism>
<dbReference type="EMBL" id="JAAHCF010000414">
    <property type="protein sequence ID" value="KAK8144211.1"/>
    <property type="molecule type" value="Genomic_DNA"/>
</dbReference>
<evidence type="ECO:0000313" key="2">
    <source>
        <dbReference type="EMBL" id="KAK8144211.1"/>
    </source>
</evidence>
<dbReference type="InterPro" id="IPR011990">
    <property type="entry name" value="TPR-like_helical_dom_sf"/>
</dbReference>
<dbReference type="PANTHER" id="PTHR19959:SF119">
    <property type="entry name" value="FUNGAL LIPASE-LIKE DOMAIN-CONTAINING PROTEIN"/>
    <property type="match status" value="1"/>
</dbReference>
<dbReference type="Gene3D" id="1.25.40.10">
    <property type="entry name" value="Tetratricopeptide repeat domain"/>
    <property type="match status" value="2"/>
</dbReference>
<proteinExistence type="predicted"/>
<dbReference type="AlphaFoldDB" id="A0AAW0RQV9"/>
<accession>A0AAW0RQV9</accession>
<dbReference type="Proteomes" id="UP001397290">
    <property type="component" value="Unassembled WGS sequence"/>
</dbReference>
<name>A0AAW0RQV9_9HYPO</name>
<dbReference type="Pfam" id="PF13374">
    <property type="entry name" value="TPR_10"/>
    <property type="match status" value="2"/>
</dbReference>
<sequence length="958" mass="106973">MTEKMDIEQFATQHNIDKKDIPNLLAALAVNAYTEYQKSRGTDAINAAVELARRGISRIDGSNASFLSWQNNLGVFLESRFKQTGEMADLEEAIESNRNTVQFAQHNDPQRTSWISNLGNKLETRFECTGEMADLEEAIKMARDAFRSTPYGLPARINCLHNLGNKLSRRFECTGELADLEEAIKIARDVIQFTPYDHPGHAASLSTLGHHLGCRFDRIGDMADLEEAIERGRNAVQSTSNDHPERTGCLINLGNNLDRRYQRTGEMADLEEAIEMTRNAVQITAPSHSEYATWLSNLGNMLESRFEQEAVEIGRQAIQLTPQDHPGYVSKLLNLGNNLYHWFEHTGDMKNLEEAAEMIRNAIHLTPHGHSEYANLLSNLGTMISSRFECIGEMADLEEAATHFYDAWNCLNAISFHRVRAAGNCLRILAIQGRTEDGVRLGTAVIDFLPTVHTKTLERNDQQFVMSTFAGVAADLCSFLVASGRLEDALEYLERGRAAIISQLLDRRGDISILAKAQPTMARQYESLVNELNTPLHRLTDDELNVQATRRRREAVIELEVCTQQIRNIPGHERFLLAKTAAVMQECAANGTIIVVNITKLRSDAILVSRHGIQSIVLPEMSALEVMAWLDKDWLVRKRSEQRRKNDEFLEYLSWLWRVCVKPVLDRIGATYKHSGQDRPRVWWIGTGLASSMPFHAAGDHVSGAAQNCYERVISSYTPSIKALSYAQGQARGMEAESSLNDSFLIMAMPTTPIRRGDKKAPNDLPGVMRETEELIKAAKGIHETVVLTHPCAQQVLDRLETCRIAHFACHGTSDRVDPSNSGLILQKGGHEPGSTPEQDHLTMHAVSELRLKGTQIAYLSACSTAENKATRLSDEVIHVVSGFQVAGFPHVIGCLWPAGDSDCVEVARKFYSRVLQRSEPTLGSRSVALALQEAVMEVRAKQVRMPLNWAQFVHYGA</sequence>
<gene>
    <name evidence="2" type="ORF">G3M48_006156</name>
</gene>
<evidence type="ECO:0000259" key="1">
    <source>
        <dbReference type="Pfam" id="PF12770"/>
    </source>
</evidence>
<evidence type="ECO:0000313" key="3">
    <source>
        <dbReference type="Proteomes" id="UP001397290"/>
    </source>
</evidence>
<dbReference type="SUPFAM" id="SSF48452">
    <property type="entry name" value="TPR-like"/>
    <property type="match status" value="1"/>
</dbReference>
<protein>
    <recommendedName>
        <fullName evidence="1">CHAT domain-containing protein</fullName>
    </recommendedName>
</protein>
<keyword evidence="3" id="KW-1185">Reference proteome</keyword>